<gene>
    <name evidence="12" type="ORF">Fcan01_07810</name>
</gene>
<comment type="caution">
    <text evidence="12">The sequence shown here is derived from an EMBL/GenBank/DDBJ whole genome shotgun (WGS) entry which is preliminary data.</text>
</comment>
<dbReference type="Pfam" id="PF09816">
    <property type="entry name" value="EAF"/>
    <property type="match status" value="1"/>
</dbReference>
<feature type="compositionally biased region" description="Polar residues" evidence="10">
    <location>
        <begin position="152"/>
        <end position="161"/>
    </location>
</feature>
<evidence type="ECO:0000256" key="3">
    <source>
        <dbReference type="ARBA" id="ARBA00021452"/>
    </source>
</evidence>
<evidence type="ECO:0000256" key="9">
    <source>
        <dbReference type="ARBA" id="ARBA00025617"/>
    </source>
</evidence>
<accession>A0A226EMJ0</accession>
<evidence type="ECO:0000256" key="4">
    <source>
        <dbReference type="ARBA" id="ARBA00022553"/>
    </source>
</evidence>
<dbReference type="STRING" id="158441.A0A226EMJ0"/>
<evidence type="ECO:0000256" key="6">
    <source>
        <dbReference type="ARBA" id="ARBA00023159"/>
    </source>
</evidence>
<evidence type="ECO:0000256" key="1">
    <source>
        <dbReference type="ARBA" id="ARBA00004123"/>
    </source>
</evidence>
<feature type="compositionally biased region" description="Polar residues" evidence="10">
    <location>
        <begin position="295"/>
        <end position="318"/>
    </location>
</feature>
<sequence length="440" mass="46083">MFNNTNGATFAEKLGLDSEVRELKFGSSFTPGNRGQSGGFHSIKYDFKPASVDKSKTATLEMGPSGQVTISMPHYDNTGSTIFKGSTRPYTKECVLIIDKQTGEMVLEKLSHNVQVKKTRQEGSGKNSSKNAGLLGDVEPSPPPSAPRSGSNRTDYTSSSSRGREDGMGYPTKRPVPPAVSSLNPPIAAGGGSGTHGRRPNSPLPPAASSSRHSPLPSHHHTSSSGRSLSPSPFETTSGKSGTSVAAFDTLVSKQSTTNSTPAILSLTSIEDLLTTTSPQQQQQQQQQPPPLLKTSASSNNNKKGATDQSLVGPQPGTSAFMKDNKSTIHSPSSKKIVSGEMSDSSDDSSSSSSSEDDDDSSSASDMEEVALPQISIAPVPMDISNGKHPHTHNASPAARFPPATVPGSMPNFSDLGDIPSHPHLLSEDLQLSESGSDSD</sequence>
<feature type="compositionally biased region" description="Acidic residues" evidence="10">
    <location>
        <begin position="355"/>
        <end position="369"/>
    </location>
</feature>
<evidence type="ECO:0000256" key="7">
    <source>
        <dbReference type="ARBA" id="ARBA00023163"/>
    </source>
</evidence>
<evidence type="ECO:0000256" key="2">
    <source>
        <dbReference type="ARBA" id="ARBA00007798"/>
    </source>
</evidence>
<feature type="domain" description="Transcription elongation factor Eaf N-terminal" evidence="11">
    <location>
        <begin position="22"/>
        <end position="121"/>
    </location>
</feature>
<dbReference type="GO" id="GO:0003711">
    <property type="term" value="F:transcription elongation factor activity"/>
    <property type="evidence" value="ECO:0007669"/>
    <property type="project" value="TreeGrafter"/>
</dbReference>
<dbReference type="Proteomes" id="UP000198287">
    <property type="component" value="Unassembled WGS sequence"/>
</dbReference>
<evidence type="ECO:0000256" key="5">
    <source>
        <dbReference type="ARBA" id="ARBA00023015"/>
    </source>
</evidence>
<keyword evidence="8" id="KW-0539">Nucleus</keyword>
<keyword evidence="7" id="KW-0804">Transcription</keyword>
<comment type="function">
    <text evidence="9">Promotes transcriptional elongation by Su(Tpl)/ELL. Essential for development.</text>
</comment>
<reference evidence="12 13" key="1">
    <citation type="submission" date="2015-12" db="EMBL/GenBank/DDBJ databases">
        <title>The genome of Folsomia candida.</title>
        <authorList>
            <person name="Faddeeva A."/>
            <person name="Derks M.F."/>
            <person name="Anvar Y."/>
            <person name="Smit S."/>
            <person name="Van Straalen N."/>
            <person name="Roelofs D."/>
        </authorList>
    </citation>
    <scope>NUCLEOTIDE SEQUENCE [LARGE SCALE GENOMIC DNA]</scope>
    <source>
        <strain evidence="12 13">VU population</strain>
        <tissue evidence="12">Whole body</tissue>
    </source>
</reference>
<dbReference type="InterPro" id="IPR027093">
    <property type="entry name" value="EAF_fam"/>
</dbReference>
<feature type="compositionally biased region" description="Polar residues" evidence="10">
    <location>
        <begin position="116"/>
        <end position="131"/>
    </location>
</feature>
<evidence type="ECO:0000313" key="12">
    <source>
        <dbReference type="EMBL" id="OXA58852.1"/>
    </source>
</evidence>
<feature type="compositionally biased region" description="Polar residues" evidence="10">
    <location>
        <begin position="430"/>
        <end position="440"/>
    </location>
</feature>
<organism evidence="12 13">
    <name type="scientific">Folsomia candida</name>
    <name type="common">Springtail</name>
    <dbReference type="NCBI Taxonomy" id="158441"/>
    <lineage>
        <taxon>Eukaryota</taxon>
        <taxon>Metazoa</taxon>
        <taxon>Ecdysozoa</taxon>
        <taxon>Arthropoda</taxon>
        <taxon>Hexapoda</taxon>
        <taxon>Collembola</taxon>
        <taxon>Entomobryomorpha</taxon>
        <taxon>Isotomoidea</taxon>
        <taxon>Isotomidae</taxon>
        <taxon>Proisotominae</taxon>
        <taxon>Folsomia</taxon>
    </lineage>
</organism>
<keyword evidence="6" id="KW-0010">Activator</keyword>
<dbReference type="OMA" id="ESVYQGQ"/>
<evidence type="ECO:0000259" key="11">
    <source>
        <dbReference type="Pfam" id="PF09816"/>
    </source>
</evidence>
<dbReference type="PANTHER" id="PTHR15970:SF2">
    <property type="entry name" value="ELL-ASSOCIATED FACTOR EAF"/>
    <property type="match status" value="1"/>
</dbReference>
<keyword evidence="4" id="KW-0597">Phosphoprotein</keyword>
<dbReference type="OrthoDB" id="125903at2759"/>
<dbReference type="InterPro" id="IPR019194">
    <property type="entry name" value="Tscrpt_elong_fac_Eaf_N"/>
</dbReference>
<evidence type="ECO:0000256" key="8">
    <source>
        <dbReference type="ARBA" id="ARBA00023242"/>
    </source>
</evidence>
<dbReference type="AlphaFoldDB" id="A0A226EMJ0"/>
<dbReference type="GO" id="GO:0032783">
    <property type="term" value="C:super elongation complex"/>
    <property type="evidence" value="ECO:0007669"/>
    <property type="project" value="InterPro"/>
</dbReference>
<dbReference type="EMBL" id="LNIX01000003">
    <property type="protein sequence ID" value="OXA58852.1"/>
    <property type="molecule type" value="Genomic_DNA"/>
</dbReference>
<name>A0A226EMJ0_FOLCA</name>
<feature type="region of interest" description="Disordered" evidence="10">
    <location>
        <begin position="275"/>
        <end position="440"/>
    </location>
</feature>
<comment type="subcellular location">
    <subcellularLocation>
        <location evidence="1">Nucleus</location>
    </subcellularLocation>
</comment>
<evidence type="ECO:0000313" key="13">
    <source>
        <dbReference type="Proteomes" id="UP000198287"/>
    </source>
</evidence>
<protein>
    <recommendedName>
        <fullName evidence="3">Ell-associated factor Eaf</fullName>
    </recommendedName>
</protein>
<proteinExistence type="inferred from homology"/>
<dbReference type="GO" id="GO:0006368">
    <property type="term" value="P:transcription elongation by RNA polymerase II"/>
    <property type="evidence" value="ECO:0007669"/>
    <property type="project" value="InterPro"/>
</dbReference>
<comment type="similarity">
    <text evidence="2">Belongs to the EAF family.</text>
</comment>
<keyword evidence="13" id="KW-1185">Reference proteome</keyword>
<dbReference type="PANTHER" id="PTHR15970">
    <property type="entry name" value="ELL-ASSOCIATED FACTOR EAF"/>
    <property type="match status" value="1"/>
</dbReference>
<keyword evidence="5" id="KW-0805">Transcription regulation</keyword>
<feature type="compositionally biased region" description="Low complexity" evidence="10">
    <location>
        <begin position="207"/>
        <end position="233"/>
    </location>
</feature>
<evidence type="ECO:0000256" key="10">
    <source>
        <dbReference type="SAM" id="MobiDB-lite"/>
    </source>
</evidence>
<feature type="region of interest" description="Disordered" evidence="10">
    <location>
        <begin position="116"/>
        <end position="242"/>
    </location>
</feature>